<dbReference type="OrthoDB" id="8477999at2"/>
<dbReference type="RefSeq" id="WP_150040442.1">
    <property type="nucleotide sequence ID" value="NZ_OW485601.1"/>
</dbReference>
<dbReference type="InterPro" id="IPR036291">
    <property type="entry name" value="NAD(P)-bd_dom_sf"/>
</dbReference>
<dbReference type="PRINTS" id="PR00080">
    <property type="entry name" value="SDRFAMILY"/>
</dbReference>
<dbReference type="PANTHER" id="PTHR43976:SF16">
    <property type="entry name" value="SHORT-CHAIN DEHYDROGENASE_REDUCTASE FAMILY PROTEIN"/>
    <property type="match status" value="1"/>
</dbReference>
<reference evidence="4 5" key="1">
    <citation type="submission" date="2019-09" db="EMBL/GenBank/DDBJ databases">
        <title>Genome sequence of Rhodovastum atsumiense, a diverse member of the Acetobacteraceae family of non-sulfur purple photosynthetic bacteria.</title>
        <authorList>
            <person name="Meyer T."/>
            <person name="Kyndt J."/>
        </authorList>
    </citation>
    <scope>NUCLEOTIDE SEQUENCE [LARGE SCALE GENOMIC DNA]</scope>
    <source>
        <strain evidence="4 5">DSM 21279</strain>
    </source>
</reference>
<evidence type="ECO:0000313" key="5">
    <source>
        <dbReference type="Proteomes" id="UP000325255"/>
    </source>
</evidence>
<dbReference type="Proteomes" id="UP000325255">
    <property type="component" value="Unassembled WGS sequence"/>
</dbReference>
<dbReference type="InterPro" id="IPR002347">
    <property type="entry name" value="SDR_fam"/>
</dbReference>
<keyword evidence="2" id="KW-0560">Oxidoreductase</keyword>
<dbReference type="PROSITE" id="PS00061">
    <property type="entry name" value="ADH_SHORT"/>
    <property type="match status" value="1"/>
</dbReference>
<evidence type="ECO:0000256" key="1">
    <source>
        <dbReference type="ARBA" id="ARBA00006484"/>
    </source>
</evidence>
<dbReference type="NCBIfam" id="NF004824">
    <property type="entry name" value="PRK06180.1"/>
    <property type="match status" value="1"/>
</dbReference>
<dbReference type="AlphaFoldDB" id="A0A5M6IXR9"/>
<dbReference type="PRINTS" id="PR00081">
    <property type="entry name" value="GDHRDH"/>
</dbReference>
<dbReference type="Gene3D" id="3.40.50.720">
    <property type="entry name" value="NAD(P)-binding Rossmann-like Domain"/>
    <property type="match status" value="1"/>
</dbReference>
<name>A0A5M6IXR9_9PROT</name>
<dbReference type="PANTHER" id="PTHR43976">
    <property type="entry name" value="SHORT CHAIN DEHYDROGENASE"/>
    <property type="match status" value="1"/>
</dbReference>
<dbReference type="Pfam" id="PF00106">
    <property type="entry name" value="adh_short"/>
    <property type="match status" value="1"/>
</dbReference>
<evidence type="ECO:0000256" key="3">
    <source>
        <dbReference type="RuleBase" id="RU000363"/>
    </source>
</evidence>
<dbReference type="CDD" id="cd05374">
    <property type="entry name" value="17beta-HSD-like_SDR_c"/>
    <property type="match status" value="1"/>
</dbReference>
<proteinExistence type="inferred from homology"/>
<evidence type="ECO:0000313" key="4">
    <source>
        <dbReference type="EMBL" id="KAA5612627.1"/>
    </source>
</evidence>
<evidence type="ECO:0000256" key="2">
    <source>
        <dbReference type="ARBA" id="ARBA00023002"/>
    </source>
</evidence>
<organism evidence="4 5">
    <name type="scientific">Rhodovastum atsumiense</name>
    <dbReference type="NCBI Taxonomy" id="504468"/>
    <lineage>
        <taxon>Bacteria</taxon>
        <taxon>Pseudomonadati</taxon>
        <taxon>Pseudomonadota</taxon>
        <taxon>Alphaproteobacteria</taxon>
        <taxon>Acetobacterales</taxon>
        <taxon>Acetobacteraceae</taxon>
        <taxon>Rhodovastum</taxon>
    </lineage>
</organism>
<accession>A0A5M6IXR9</accession>
<protein>
    <submittedName>
        <fullName evidence="4">SDR family NAD(P)-dependent oxidoreductase</fullName>
    </submittedName>
</protein>
<sequence length="287" mass="30775">MPPETTPAETTPVWFITGCSTGFGRDLARLVLARGWRAVVTARDKAKVADLVQEAGDRALALDLDVTDAAQIAAAVQAAEARFGGIDVLVNNAGYGYQASIEEGEDTEIRAQFDANVFGLFAMTRAVLPGMRARRRGHVINITSVAGFIGFPGTGYYAASKHAVEGFSDSLQAETAPLGIKVTCIEPGPFRTDWAGRSLRRTEPRIADYAETAHARMKTTAQISGTQAGDPARAAEAMIRITEIANPPRHLVMGAFGLEAVTTRLKARLAEIEAWRETGLATDFPKE</sequence>
<comment type="caution">
    <text evidence="4">The sequence shown here is derived from an EMBL/GenBank/DDBJ whole genome shotgun (WGS) entry which is preliminary data.</text>
</comment>
<dbReference type="InterPro" id="IPR020904">
    <property type="entry name" value="Sc_DH/Rdtase_CS"/>
</dbReference>
<keyword evidence="5" id="KW-1185">Reference proteome</keyword>
<dbReference type="InterPro" id="IPR051911">
    <property type="entry name" value="SDR_oxidoreductase"/>
</dbReference>
<comment type="similarity">
    <text evidence="1 3">Belongs to the short-chain dehydrogenases/reductases (SDR) family.</text>
</comment>
<dbReference type="SUPFAM" id="SSF51735">
    <property type="entry name" value="NAD(P)-binding Rossmann-fold domains"/>
    <property type="match status" value="1"/>
</dbReference>
<dbReference type="EMBL" id="VWPK01000011">
    <property type="protein sequence ID" value="KAA5612627.1"/>
    <property type="molecule type" value="Genomic_DNA"/>
</dbReference>
<dbReference type="GO" id="GO:0016491">
    <property type="term" value="F:oxidoreductase activity"/>
    <property type="evidence" value="ECO:0007669"/>
    <property type="project" value="UniProtKB-KW"/>
</dbReference>
<gene>
    <name evidence="4" type="ORF">F1189_09245</name>
</gene>